<evidence type="ECO:0000259" key="2">
    <source>
        <dbReference type="Pfam" id="PF13271"/>
    </source>
</evidence>
<keyword evidence="1" id="KW-0175">Coiled coil</keyword>
<dbReference type="InterPro" id="IPR025139">
    <property type="entry name" value="DUF4062"/>
</dbReference>
<dbReference type="AlphaFoldDB" id="A0A7X1CDI0"/>
<protein>
    <submittedName>
        <fullName evidence="3">DUF4062 domain-containing protein</fullName>
    </submittedName>
</protein>
<sequence>MERKLQVFISSTYTDLIEERQKVVEAVLNAGHIPAGMELFKAGATQESTIKRWIEESDIYLLMVGARYGSLHESGISYTEWEYNLAEELNKPMFSLVFKDEYIEERVHSRIITSKDNERSNPIFKAFIQKLSSKLYSPVSHIAEIRGHVTDGITNIERTAPDGLTGWVKGHYLKLYNEEKLKNDELMQRVVASQEEIIETNKNKKFNDDFIGSFSYEFLLEELEKEIISADKFDHTDAQDRLYAAIGELHELNSLIPPRTPRQEEMIYNIKIDIQIYEAMSDGIPLILAWKRFEQQLMHGTFPYVHFDKDVTLSKSLFSFLSNYKLIDRVVRVKKEGGETIKYGYSENGVKFRAMLKEKSSYFA</sequence>
<evidence type="ECO:0000313" key="4">
    <source>
        <dbReference type="Proteomes" id="UP000533953"/>
    </source>
</evidence>
<evidence type="ECO:0000313" key="3">
    <source>
        <dbReference type="EMBL" id="MBC1493520.1"/>
    </source>
</evidence>
<feature type="domain" description="DUF4062" evidence="2">
    <location>
        <begin position="6"/>
        <end position="86"/>
    </location>
</feature>
<feature type="coiled-coil region" evidence="1">
    <location>
        <begin position="176"/>
        <end position="203"/>
    </location>
</feature>
<dbReference type="EMBL" id="JAASTX010000039">
    <property type="protein sequence ID" value="MBC1493520.1"/>
    <property type="molecule type" value="Genomic_DNA"/>
</dbReference>
<reference evidence="3 4" key="1">
    <citation type="submission" date="2020-03" db="EMBL/GenBank/DDBJ databases">
        <title>Soil Listeria distribution.</title>
        <authorList>
            <person name="Liao J."/>
            <person name="Wiedmann M."/>
        </authorList>
    </citation>
    <scope>NUCLEOTIDE SEQUENCE [LARGE SCALE GENOMIC DNA]</scope>
    <source>
        <strain evidence="3 4">FSL L7-1547</strain>
    </source>
</reference>
<evidence type="ECO:0000256" key="1">
    <source>
        <dbReference type="SAM" id="Coils"/>
    </source>
</evidence>
<dbReference type="Proteomes" id="UP000533953">
    <property type="component" value="Unassembled WGS sequence"/>
</dbReference>
<dbReference type="RefSeq" id="WP_185418451.1">
    <property type="nucleotide sequence ID" value="NZ_JAASTX010000039.1"/>
</dbReference>
<accession>A0A7X1CDI0</accession>
<gene>
    <name evidence="3" type="ORF">HCI99_17025</name>
</gene>
<organism evidence="3 4">
    <name type="scientific">Listeria booriae</name>
    <dbReference type="NCBI Taxonomy" id="1552123"/>
    <lineage>
        <taxon>Bacteria</taxon>
        <taxon>Bacillati</taxon>
        <taxon>Bacillota</taxon>
        <taxon>Bacilli</taxon>
        <taxon>Bacillales</taxon>
        <taxon>Listeriaceae</taxon>
        <taxon>Listeria</taxon>
    </lineage>
</organism>
<proteinExistence type="predicted"/>
<comment type="caution">
    <text evidence="3">The sequence shown here is derived from an EMBL/GenBank/DDBJ whole genome shotgun (WGS) entry which is preliminary data.</text>
</comment>
<dbReference type="Pfam" id="PF13271">
    <property type="entry name" value="DUF4062"/>
    <property type="match status" value="1"/>
</dbReference>
<name>A0A7X1CDI0_9LIST</name>